<name>A0A1A8TP85_9GAMM</name>
<evidence type="ECO:0000259" key="5">
    <source>
        <dbReference type="PROSITE" id="PS51296"/>
    </source>
</evidence>
<dbReference type="SUPFAM" id="SSF50022">
    <property type="entry name" value="ISP domain"/>
    <property type="match status" value="1"/>
</dbReference>
<evidence type="ECO:0000256" key="4">
    <source>
        <dbReference type="ARBA" id="ARBA00023014"/>
    </source>
</evidence>
<keyword evidence="1" id="KW-0001">2Fe-2S</keyword>
<reference evidence="6 7" key="1">
    <citation type="submission" date="2016-06" db="EMBL/GenBank/DDBJ databases">
        <authorList>
            <person name="Kjaerup R.B."/>
            <person name="Dalgaard T.S."/>
            <person name="Juul-Madsen H.R."/>
        </authorList>
    </citation>
    <scope>NUCLEOTIDE SEQUENCE [LARGE SCALE GENOMIC DNA]</scope>
    <source>
        <strain evidence="6 7">CECT 5080</strain>
    </source>
</reference>
<evidence type="ECO:0000256" key="2">
    <source>
        <dbReference type="ARBA" id="ARBA00022723"/>
    </source>
</evidence>
<gene>
    <name evidence="6" type="ORF">MAQ5080_03080</name>
</gene>
<dbReference type="RefSeq" id="WP_082861137.1">
    <property type="nucleotide sequence ID" value="NZ_FLOC01000020.1"/>
</dbReference>
<dbReference type="AlphaFoldDB" id="A0A1A8TP85"/>
<dbReference type="GO" id="GO:0051537">
    <property type="term" value="F:2 iron, 2 sulfur cluster binding"/>
    <property type="evidence" value="ECO:0007669"/>
    <property type="project" value="UniProtKB-KW"/>
</dbReference>
<dbReference type="PROSITE" id="PS51296">
    <property type="entry name" value="RIESKE"/>
    <property type="match status" value="1"/>
</dbReference>
<evidence type="ECO:0000256" key="3">
    <source>
        <dbReference type="ARBA" id="ARBA00023004"/>
    </source>
</evidence>
<organism evidence="6 7">
    <name type="scientific">Marinomonas aquimarina</name>
    <dbReference type="NCBI Taxonomy" id="295068"/>
    <lineage>
        <taxon>Bacteria</taxon>
        <taxon>Pseudomonadati</taxon>
        <taxon>Pseudomonadota</taxon>
        <taxon>Gammaproteobacteria</taxon>
        <taxon>Oceanospirillales</taxon>
        <taxon>Oceanospirillaceae</taxon>
        <taxon>Marinomonas</taxon>
    </lineage>
</organism>
<keyword evidence="3" id="KW-0408">Iron</keyword>
<accession>A0A1A8TP85</accession>
<feature type="domain" description="Rieske" evidence="5">
    <location>
        <begin position="5"/>
        <end position="107"/>
    </location>
</feature>
<protein>
    <submittedName>
        <fullName evidence="6">Rieske [2Fe-2S] domain protein</fullName>
    </submittedName>
</protein>
<dbReference type="GO" id="GO:0046872">
    <property type="term" value="F:metal ion binding"/>
    <property type="evidence" value="ECO:0007669"/>
    <property type="project" value="UniProtKB-KW"/>
</dbReference>
<dbReference type="InterPro" id="IPR036922">
    <property type="entry name" value="Rieske_2Fe-2S_sf"/>
</dbReference>
<dbReference type="Proteomes" id="UP000092627">
    <property type="component" value="Unassembled WGS sequence"/>
</dbReference>
<sequence>MQLSAHQVAQIQALKNEQNLTFTIDNTHILALKLDNQCYFYENLCPHLNKRLANDSMHCFDDSFCLIECQFHSAQFNPASGACVSGPCLGESLKAYKLTEQQGLFYLLTTSF</sequence>
<evidence type="ECO:0000256" key="1">
    <source>
        <dbReference type="ARBA" id="ARBA00022714"/>
    </source>
</evidence>
<evidence type="ECO:0000313" key="7">
    <source>
        <dbReference type="Proteomes" id="UP000092627"/>
    </source>
</evidence>
<dbReference type="CDD" id="cd03467">
    <property type="entry name" value="Rieske"/>
    <property type="match status" value="1"/>
</dbReference>
<keyword evidence="7" id="KW-1185">Reference proteome</keyword>
<dbReference type="Pfam" id="PF00355">
    <property type="entry name" value="Rieske"/>
    <property type="match status" value="1"/>
</dbReference>
<evidence type="ECO:0000313" key="6">
    <source>
        <dbReference type="EMBL" id="SBS35103.1"/>
    </source>
</evidence>
<dbReference type="STRING" id="295068.MAQ5080_03080"/>
<keyword evidence="2" id="KW-0479">Metal-binding</keyword>
<dbReference type="InterPro" id="IPR017941">
    <property type="entry name" value="Rieske_2Fe-2S"/>
</dbReference>
<dbReference type="EMBL" id="FLOC01000020">
    <property type="protein sequence ID" value="SBS35103.1"/>
    <property type="molecule type" value="Genomic_DNA"/>
</dbReference>
<proteinExistence type="predicted"/>
<keyword evidence="4" id="KW-0411">Iron-sulfur</keyword>
<dbReference type="OrthoDB" id="9794779at2"/>
<dbReference type="Gene3D" id="2.102.10.10">
    <property type="entry name" value="Rieske [2Fe-2S] iron-sulphur domain"/>
    <property type="match status" value="1"/>
</dbReference>